<comment type="caution">
    <text evidence="1">The sequence shown here is derived from an EMBL/GenBank/DDBJ whole genome shotgun (WGS) entry which is preliminary data.</text>
</comment>
<organism evidence="1 2">
    <name type="scientific">Pleodorina starrii</name>
    <dbReference type="NCBI Taxonomy" id="330485"/>
    <lineage>
        <taxon>Eukaryota</taxon>
        <taxon>Viridiplantae</taxon>
        <taxon>Chlorophyta</taxon>
        <taxon>core chlorophytes</taxon>
        <taxon>Chlorophyceae</taxon>
        <taxon>CS clade</taxon>
        <taxon>Chlamydomonadales</taxon>
        <taxon>Volvocaceae</taxon>
        <taxon>Pleodorina</taxon>
    </lineage>
</organism>
<sequence length="370" mass="40728">MILAGDTIGSVRQQRAACPGARSTCGSALGSRCPRLASQRASAPAAHAAVPFGPADTVAPCAAAAMVGALGSSGGRRLPYSTAVVRHRQRLGPCRSTLDTPEISELVDKMIAARPPPGSREKLSKCLSLIEDINSNDPSTVEYNGRRHPYRVLFGSWLAGWVEKLDPGAPDELFILTRGKNIESWRLVEIKRDDYSPNTAGQKQWQADRKAWLANRLKGVMKEADYGEASQKLVEDFMLNRDLPDPRDVRLYDVTGPMGAVNYRLLELLLMVQTLRDAEALVFLERTFPRMFEELPADEVLAAVRRELAGVSRKCLATALQLPWSPLQRKLLSRALPAPPGWGGVLRELEGVAAASTHPGDWRYRDFDYE</sequence>
<dbReference type="OrthoDB" id="417697at2759"/>
<proteinExistence type="predicted"/>
<evidence type="ECO:0000313" key="2">
    <source>
        <dbReference type="Proteomes" id="UP001165080"/>
    </source>
</evidence>
<dbReference type="EMBL" id="BRXU01000035">
    <property type="protein sequence ID" value="GLC60537.1"/>
    <property type="molecule type" value="Genomic_DNA"/>
</dbReference>
<dbReference type="Pfam" id="PF13875">
    <property type="entry name" value="DUF4202"/>
    <property type="match status" value="1"/>
</dbReference>
<protein>
    <submittedName>
        <fullName evidence="1">Uncharacterized protein</fullName>
    </submittedName>
</protein>
<keyword evidence="2" id="KW-1185">Reference proteome</keyword>
<dbReference type="InterPro" id="IPR025255">
    <property type="entry name" value="DUF4202"/>
</dbReference>
<dbReference type="AlphaFoldDB" id="A0A9W6F8N6"/>
<dbReference type="PANTHER" id="PTHR41729:SF1">
    <property type="entry name" value="GLUTAMYL-TRNA SYNTHETASE"/>
    <property type="match status" value="1"/>
</dbReference>
<gene>
    <name evidence="1" type="primary">PLEST009817</name>
    <name evidence="1" type="ORF">PLESTB_001624500</name>
</gene>
<evidence type="ECO:0000313" key="1">
    <source>
        <dbReference type="EMBL" id="GLC60537.1"/>
    </source>
</evidence>
<dbReference type="PANTHER" id="PTHR41729">
    <property type="entry name" value="GLUTAMYL-TRNA SYNTHETASE"/>
    <property type="match status" value="1"/>
</dbReference>
<dbReference type="Proteomes" id="UP001165080">
    <property type="component" value="Unassembled WGS sequence"/>
</dbReference>
<reference evidence="1 2" key="1">
    <citation type="journal article" date="2023" name="Commun. Biol.">
        <title>Reorganization of the ancestral sex-determining regions during the evolution of trioecy in Pleodorina starrii.</title>
        <authorList>
            <person name="Takahashi K."/>
            <person name="Suzuki S."/>
            <person name="Kawai-Toyooka H."/>
            <person name="Yamamoto K."/>
            <person name="Hamaji T."/>
            <person name="Ootsuki R."/>
            <person name="Yamaguchi H."/>
            <person name="Kawachi M."/>
            <person name="Higashiyama T."/>
            <person name="Nozaki H."/>
        </authorList>
    </citation>
    <scope>NUCLEOTIDE SEQUENCE [LARGE SCALE GENOMIC DNA]</scope>
    <source>
        <strain evidence="1 2">NIES-4479</strain>
    </source>
</reference>
<name>A0A9W6F8N6_9CHLO</name>
<accession>A0A9W6F8N6</accession>